<keyword evidence="2" id="KW-1185">Reference proteome</keyword>
<dbReference type="Proteomes" id="UP001177260">
    <property type="component" value="Unassembled WGS sequence"/>
</dbReference>
<name>A0ACC3AMN7_9EURO</name>
<dbReference type="EMBL" id="JAOPJF010000128">
    <property type="protein sequence ID" value="KAK1138818.1"/>
    <property type="molecule type" value="Genomic_DNA"/>
</dbReference>
<gene>
    <name evidence="1" type="ORF">N8T08_001779</name>
</gene>
<evidence type="ECO:0000313" key="1">
    <source>
        <dbReference type="EMBL" id="KAK1138818.1"/>
    </source>
</evidence>
<organism evidence="1 2">
    <name type="scientific">Aspergillus melleus</name>
    <dbReference type="NCBI Taxonomy" id="138277"/>
    <lineage>
        <taxon>Eukaryota</taxon>
        <taxon>Fungi</taxon>
        <taxon>Dikarya</taxon>
        <taxon>Ascomycota</taxon>
        <taxon>Pezizomycotina</taxon>
        <taxon>Eurotiomycetes</taxon>
        <taxon>Eurotiomycetidae</taxon>
        <taxon>Eurotiales</taxon>
        <taxon>Aspergillaceae</taxon>
        <taxon>Aspergillus</taxon>
        <taxon>Aspergillus subgen. Circumdati</taxon>
    </lineage>
</organism>
<evidence type="ECO:0000313" key="2">
    <source>
        <dbReference type="Proteomes" id="UP001177260"/>
    </source>
</evidence>
<proteinExistence type="predicted"/>
<comment type="caution">
    <text evidence="1">The sequence shown here is derived from an EMBL/GenBank/DDBJ whole genome shotgun (WGS) entry which is preliminary data.</text>
</comment>
<accession>A0ACC3AMN7</accession>
<protein>
    <submittedName>
        <fullName evidence="1">Uncharacterized protein</fullName>
    </submittedName>
</protein>
<reference evidence="1 2" key="1">
    <citation type="journal article" date="2023" name="ACS Omega">
        <title>Identification of the Neoaspergillic Acid Biosynthesis Gene Cluster by Establishing an In Vitro CRISPR-Ribonucleoprotein Genetic System in Aspergillus melleus.</title>
        <authorList>
            <person name="Yuan B."/>
            <person name="Grau M.F."/>
            <person name="Murata R.M."/>
            <person name="Torok T."/>
            <person name="Venkateswaran K."/>
            <person name="Stajich J.E."/>
            <person name="Wang C.C.C."/>
        </authorList>
    </citation>
    <scope>NUCLEOTIDE SEQUENCE [LARGE SCALE GENOMIC DNA]</scope>
    <source>
        <strain evidence="1 2">IMV 1140</strain>
    </source>
</reference>
<sequence length="599" mass="66733">MGGTSKSSQSSGSRRPGRYVKSGCRTCKIRHVKCDEEKPACRKCTNSGRVCDGYGILYSGTKETPGSSEPLGLERVSTKPRYSLISRNPGPLPGVAQEERLSLDYFRHAPALKLIGLVQSEFWESLIMQTCFAESSVLHAIVALAAAHRSRFSPWEKGTATNVKSYESFSLTQYNKAIKSLTAHVAVTNVDSIRIAVITSIVFVCLEMLRGEYNSMNMHFQHGISLLNLLQSNNNSSRQVRRIFVQQTPQSTDEHMTHAFARLHLQFMMLGSGLFDDDALFTPAFVYGHQQISIPRVFSTVQQASQSFDQVLNRVIRLVLRCAADHMSSDVHPSPPSLALLKEQGSLQSTLEDWLAAFDHSISLLTSLTNYRGELGLRVLRVYWAMATILLSTCFATKQTAFDSHTSAFESIIDQIEELGAIVSNTPRYIAPTKENNYVSSFCQIGASFSIDLGCYPPLYYTALKCRVPCIRRRAISILEQCRHTEGVWTGPLLARLATCVVDAEERDFSAVLHSQDIDGDEGKANGDMPFTLPEYSRFYCIRCLLPKESRGWYGSSGMNADTKPSKRTVGTLICHRFRHELGNSGGWVDESYDIDFNA</sequence>